<proteinExistence type="predicted"/>
<keyword evidence="2" id="KW-1133">Transmembrane helix</keyword>
<feature type="region of interest" description="Disordered" evidence="1">
    <location>
        <begin position="1"/>
        <end position="26"/>
    </location>
</feature>
<reference evidence="3" key="1">
    <citation type="submission" date="2023-10" db="EMBL/GenBank/DDBJ databases">
        <authorList>
            <person name="Chen Y."/>
            <person name="Shah S."/>
            <person name="Dougan E. K."/>
            <person name="Thang M."/>
            <person name="Chan C."/>
        </authorList>
    </citation>
    <scope>NUCLEOTIDE SEQUENCE [LARGE SCALE GENOMIC DNA]</scope>
</reference>
<feature type="compositionally biased region" description="Low complexity" evidence="1">
    <location>
        <begin position="186"/>
        <end position="210"/>
    </location>
</feature>
<evidence type="ECO:0000313" key="4">
    <source>
        <dbReference type="Proteomes" id="UP001189429"/>
    </source>
</evidence>
<protein>
    <submittedName>
        <fullName evidence="3">Uncharacterized protein</fullName>
    </submittedName>
</protein>
<keyword evidence="2" id="KW-0812">Transmembrane</keyword>
<evidence type="ECO:0000256" key="2">
    <source>
        <dbReference type="SAM" id="Phobius"/>
    </source>
</evidence>
<organism evidence="3 4">
    <name type="scientific">Prorocentrum cordatum</name>
    <dbReference type="NCBI Taxonomy" id="2364126"/>
    <lineage>
        <taxon>Eukaryota</taxon>
        <taxon>Sar</taxon>
        <taxon>Alveolata</taxon>
        <taxon>Dinophyceae</taxon>
        <taxon>Prorocentrales</taxon>
        <taxon>Prorocentraceae</taxon>
        <taxon>Prorocentrum</taxon>
    </lineage>
</organism>
<keyword evidence="4" id="KW-1185">Reference proteome</keyword>
<feature type="region of interest" description="Disordered" evidence="1">
    <location>
        <begin position="169"/>
        <end position="251"/>
    </location>
</feature>
<dbReference type="EMBL" id="CAUYUJ010022004">
    <property type="protein sequence ID" value="CAK0908400.1"/>
    <property type="molecule type" value="Genomic_DNA"/>
</dbReference>
<feature type="compositionally biased region" description="Basic and acidic residues" evidence="1">
    <location>
        <begin position="280"/>
        <end position="294"/>
    </location>
</feature>
<accession>A0ABN9YCI7</accession>
<sequence>MAGRIPVVRADPAQGQGTGENGDGLQMRSKGLLPALGVGGAVYLITGVVSMGTLAMVGIGAGVGYGVGTWLSDQYQKKKSEQEAREGRGRGHQQPMQLPEELQVSVMQWQTYLQQRAAGAEAQLQQPELEALFAEFAQVEPIHARRTFRLCRAWSAAIPPEAWLPRCEEAERPSASEPRGVGPGDSPAAPAASCRSSSRAVRAPAPALCGRPPPLPPPLAPQRATRSEPRPGCESARAELLTSPLPLPRGGRAACGAPWPVKEVSTYVHPRGALGAAQREAARRSALEASEHWPDLSLVS</sequence>
<dbReference type="Proteomes" id="UP001189429">
    <property type="component" value="Unassembled WGS sequence"/>
</dbReference>
<evidence type="ECO:0000313" key="3">
    <source>
        <dbReference type="EMBL" id="CAK0908400.1"/>
    </source>
</evidence>
<evidence type="ECO:0000256" key="1">
    <source>
        <dbReference type="SAM" id="MobiDB-lite"/>
    </source>
</evidence>
<gene>
    <name evidence="3" type="ORF">PCOR1329_LOCUS83082</name>
</gene>
<name>A0ABN9YCI7_9DINO</name>
<keyword evidence="2" id="KW-0472">Membrane</keyword>
<comment type="caution">
    <text evidence="3">The sequence shown here is derived from an EMBL/GenBank/DDBJ whole genome shotgun (WGS) entry which is preliminary data.</text>
</comment>
<feature type="compositionally biased region" description="Pro residues" evidence="1">
    <location>
        <begin position="211"/>
        <end position="220"/>
    </location>
</feature>
<feature type="transmembrane region" description="Helical" evidence="2">
    <location>
        <begin position="41"/>
        <end position="71"/>
    </location>
</feature>
<feature type="region of interest" description="Disordered" evidence="1">
    <location>
        <begin position="275"/>
        <end position="300"/>
    </location>
</feature>